<dbReference type="GO" id="GO:0043856">
    <property type="term" value="F:anti-sigma factor antagonist activity"/>
    <property type="evidence" value="ECO:0007669"/>
    <property type="project" value="InterPro"/>
</dbReference>
<dbReference type="InterPro" id="IPR036513">
    <property type="entry name" value="STAS_dom_sf"/>
</dbReference>
<dbReference type="AlphaFoldDB" id="A0A498C5P3"/>
<dbReference type="PANTHER" id="PTHR33495:SF15">
    <property type="entry name" value="STAS DOMAIN-CONTAINING PROTEIN"/>
    <property type="match status" value="1"/>
</dbReference>
<accession>A0A498C5P3</accession>
<dbReference type="CDD" id="cd07043">
    <property type="entry name" value="STAS_anti-anti-sigma_factors"/>
    <property type="match status" value="1"/>
</dbReference>
<evidence type="ECO:0000313" key="4">
    <source>
        <dbReference type="EMBL" id="RLK48330.1"/>
    </source>
</evidence>
<dbReference type="PROSITE" id="PS50801">
    <property type="entry name" value="STAS"/>
    <property type="match status" value="1"/>
</dbReference>
<protein>
    <recommendedName>
        <fullName evidence="2">Anti-sigma factor antagonist</fullName>
    </recommendedName>
</protein>
<evidence type="ECO:0000313" key="5">
    <source>
        <dbReference type="Proteomes" id="UP000275461"/>
    </source>
</evidence>
<reference evidence="4 5" key="1">
    <citation type="submission" date="2018-10" db="EMBL/GenBank/DDBJ databases">
        <title>Genomic Encyclopedia of Type Strains, Phase IV (KMG-IV): sequencing the most valuable type-strain genomes for metagenomic binning, comparative biology and taxonomic classification.</title>
        <authorList>
            <person name="Goeker M."/>
        </authorList>
    </citation>
    <scope>NUCLEOTIDE SEQUENCE [LARGE SCALE GENOMIC DNA]</scope>
    <source>
        <strain evidence="4 5">DSM 12769</strain>
    </source>
</reference>
<dbReference type="PANTHER" id="PTHR33495">
    <property type="entry name" value="ANTI-SIGMA FACTOR ANTAGONIST TM_1081-RELATED-RELATED"/>
    <property type="match status" value="1"/>
</dbReference>
<gene>
    <name evidence="4" type="ORF">DFR31_2209</name>
</gene>
<evidence type="ECO:0000256" key="2">
    <source>
        <dbReference type="RuleBase" id="RU003749"/>
    </source>
</evidence>
<dbReference type="SUPFAM" id="SSF52091">
    <property type="entry name" value="SpoIIaa-like"/>
    <property type="match status" value="1"/>
</dbReference>
<dbReference type="Proteomes" id="UP000275461">
    <property type="component" value="Unassembled WGS sequence"/>
</dbReference>
<name>A0A498C5P3_9GAMM</name>
<evidence type="ECO:0000259" key="3">
    <source>
        <dbReference type="PROSITE" id="PS50801"/>
    </source>
</evidence>
<dbReference type="InterPro" id="IPR002645">
    <property type="entry name" value="STAS_dom"/>
</dbReference>
<sequence length="110" mass="12459">MSVKDYTARNGKELVLEIKGQFDFALHKPFRQAYRGHNGVEVYRVDLAQAEYMDSSALGMLLLLREHASGQGAKVVLCNCQEEVEKILRIANFQKLFQIERNGVEARGDS</sequence>
<dbReference type="Pfam" id="PF01740">
    <property type="entry name" value="STAS"/>
    <property type="match status" value="1"/>
</dbReference>
<dbReference type="NCBIfam" id="TIGR00377">
    <property type="entry name" value="ant_ant_sig"/>
    <property type="match status" value="1"/>
</dbReference>
<dbReference type="OrthoDB" id="278639at2"/>
<dbReference type="InterPro" id="IPR003658">
    <property type="entry name" value="Anti-sigma_ant"/>
</dbReference>
<dbReference type="RefSeq" id="WP_121442727.1">
    <property type="nucleotide sequence ID" value="NZ_RCDA01000003.1"/>
</dbReference>
<proteinExistence type="inferred from homology"/>
<comment type="caution">
    <text evidence="4">The sequence shown here is derived from an EMBL/GenBank/DDBJ whole genome shotgun (WGS) entry which is preliminary data.</text>
</comment>
<keyword evidence="5" id="KW-1185">Reference proteome</keyword>
<dbReference type="Gene3D" id="3.30.750.24">
    <property type="entry name" value="STAS domain"/>
    <property type="match status" value="1"/>
</dbReference>
<feature type="domain" description="STAS" evidence="3">
    <location>
        <begin position="14"/>
        <end position="110"/>
    </location>
</feature>
<organism evidence="4 5">
    <name type="scientific">Alkalispirillum mobile</name>
    <dbReference type="NCBI Taxonomy" id="85925"/>
    <lineage>
        <taxon>Bacteria</taxon>
        <taxon>Pseudomonadati</taxon>
        <taxon>Pseudomonadota</taxon>
        <taxon>Gammaproteobacteria</taxon>
        <taxon>Chromatiales</taxon>
        <taxon>Ectothiorhodospiraceae</taxon>
        <taxon>Alkalispirillum</taxon>
    </lineage>
</organism>
<dbReference type="EMBL" id="RCDA01000003">
    <property type="protein sequence ID" value="RLK48330.1"/>
    <property type="molecule type" value="Genomic_DNA"/>
</dbReference>
<comment type="similarity">
    <text evidence="1 2">Belongs to the anti-sigma-factor antagonist family.</text>
</comment>
<evidence type="ECO:0000256" key="1">
    <source>
        <dbReference type="ARBA" id="ARBA00009013"/>
    </source>
</evidence>